<evidence type="ECO:0000256" key="9">
    <source>
        <dbReference type="ARBA" id="ARBA00023157"/>
    </source>
</evidence>
<keyword evidence="3 11" id="KW-0004">4Fe-4S</keyword>
<keyword evidence="6 11" id="KW-0411">Iron-sulfur</keyword>
<evidence type="ECO:0000256" key="1">
    <source>
        <dbReference type="ARBA" id="ARBA00004496"/>
    </source>
</evidence>
<comment type="function">
    <text evidence="11">Acts as a transcriptional regulator. Probably redox-responsive. The apo- but not holo-form probably binds DNA.</text>
</comment>
<dbReference type="Proteomes" id="UP000019491">
    <property type="component" value="Unassembled WGS sequence"/>
</dbReference>
<dbReference type="GO" id="GO:0047134">
    <property type="term" value="F:protein-disulfide reductase [NAD(P)H] activity"/>
    <property type="evidence" value="ECO:0007669"/>
    <property type="project" value="TreeGrafter"/>
</dbReference>
<feature type="binding site" evidence="11">
    <location>
        <position position="57"/>
    </location>
    <ligand>
        <name>[4Fe-4S] cluster</name>
        <dbReference type="ChEBI" id="CHEBI:49883"/>
    </ligand>
</feature>
<dbReference type="InterPro" id="IPR003482">
    <property type="entry name" value="Whib"/>
</dbReference>
<comment type="PTM">
    <text evidence="11">Upon Fe-S cluster removal intramolecular disulfide bonds are formed.</text>
</comment>
<feature type="binding site" evidence="11">
    <location>
        <position position="63"/>
    </location>
    <ligand>
        <name>[4Fe-4S] cluster</name>
        <dbReference type="ChEBI" id="CHEBI:49883"/>
    </ligand>
</feature>
<evidence type="ECO:0000256" key="4">
    <source>
        <dbReference type="ARBA" id="ARBA00022723"/>
    </source>
</evidence>
<gene>
    <name evidence="11" type="primary">whiB</name>
    <name evidence="13" type="ORF">RW1_070_00110</name>
</gene>
<comment type="caution">
    <text evidence="13">The sequence shown here is derived from an EMBL/GenBank/DDBJ whole genome shotgun (WGS) entry which is preliminary data.</text>
</comment>
<dbReference type="GO" id="GO:0045454">
    <property type="term" value="P:cell redox homeostasis"/>
    <property type="evidence" value="ECO:0007669"/>
    <property type="project" value="TreeGrafter"/>
</dbReference>
<dbReference type="PANTHER" id="PTHR38839">
    <property type="entry name" value="TRANSCRIPTIONAL REGULATOR WHID-RELATED"/>
    <property type="match status" value="1"/>
</dbReference>
<feature type="binding site" evidence="11">
    <location>
        <position position="24"/>
    </location>
    <ligand>
        <name>[4Fe-4S] cluster</name>
        <dbReference type="ChEBI" id="CHEBI:49883"/>
    </ligand>
</feature>
<dbReference type="PROSITE" id="PS51674">
    <property type="entry name" value="4FE4S_WBL"/>
    <property type="match status" value="1"/>
</dbReference>
<comment type="similarity">
    <text evidence="2 11">Belongs to the WhiB family.</text>
</comment>
<comment type="PTM">
    <text evidence="11">The Fe-S cluster can be nitrosylated by nitric oxide (NO).</text>
</comment>
<evidence type="ECO:0000256" key="2">
    <source>
        <dbReference type="ARBA" id="ARBA00006597"/>
    </source>
</evidence>
<keyword evidence="10 11" id="KW-0804">Transcription</keyword>
<name>X0RDR0_RHOWR</name>
<evidence type="ECO:0000256" key="10">
    <source>
        <dbReference type="ARBA" id="ARBA00023163"/>
    </source>
</evidence>
<keyword evidence="9 11" id="KW-1015">Disulfide bond</keyword>
<evidence type="ECO:0000256" key="7">
    <source>
        <dbReference type="ARBA" id="ARBA00023015"/>
    </source>
</evidence>
<dbReference type="GO" id="GO:0035731">
    <property type="term" value="F:dinitrosyl-iron complex binding"/>
    <property type="evidence" value="ECO:0007669"/>
    <property type="project" value="UniProtKB-UniRule"/>
</dbReference>
<dbReference type="GO" id="GO:0045892">
    <property type="term" value="P:negative regulation of DNA-templated transcription"/>
    <property type="evidence" value="ECO:0007669"/>
    <property type="project" value="TreeGrafter"/>
</dbReference>
<organism evidence="13 14">
    <name type="scientific">Rhodococcus wratislaviensis NBRC 100605</name>
    <dbReference type="NCBI Taxonomy" id="1219028"/>
    <lineage>
        <taxon>Bacteria</taxon>
        <taxon>Bacillati</taxon>
        <taxon>Actinomycetota</taxon>
        <taxon>Actinomycetes</taxon>
        <taxon>Mycobacteriales</taxon>
        <taxon>Nocardiaceae</taxon>
        <taxon>Rhodococcus</taxon>
    </lineage>
</organism>
<dbReference type="InterPro" id="IPR034768">
    <property type="entry name" value="4FE4S_WBL"/>
</dbReference>
<keyword evidence="4 11" id="KW-0479">Metal-binding</keyword>
<evidence type="ECO:0000256" key="6">
    <source>
        <dbReference type="ARBA" id="ARBA00023014"/>
    </source>
</evidence>
<dbReference type="GO" id="GO:0003677">
    <property type="term" value="F:DNA binding"/>
    <property type="evidence" value="ECO:0007669"/>
    <property type="project" value="UniProtKB-UniRule"/>
</dbReference>
<accession>X0RDR0</accession>
<comment type="cofactor">
    <cofactor evidence="11">
        <name>[4Fe-4S] cluster</name>
        <dbReference type="ChEBI" id="CHEBI:49883"/>
    </cofactor>
    <text evidence="11">Binds 1 [4Fe-4S] cluster per subunit. Following nitrosylation of the [4Fe-4S] cluster binds 1 [4Fe-8(NO)] cluster per subunit.</text>
</comment>
<evidence type="ECO:0000259" key="12">
    <source>
        <dbReference type="PROSITE" id="PS51674"/>
    </source>
</evidence>
<evidence type="ECO:0000313" key="13">
    <source>
        <dbReference type="EMBL" id="GAF49180.1"/>
    </source>
</evidence>
<dbReference type="HAMAP" id="MF_01479">
    <property type="entry name" value="WhiB"/>
    <property type="match status" value="1"/>
</dbReference>
<evidence type="ECO:0000313" key="14">
    <source>
        <dbReference type="Proteomes" id="UP000019491"/>
    </source>
</evidence>
<sequence length="105" mass="12060">MPALMVHLPSPIAEFWDWHLSAACRDADPAVFFHPDNERGELRARRARAAKQICQRCPVRTACLNYALDAYERHGIWGGYTEGERRTLRRMRDVERPLASTPPGE</sequence>
<dbReference type="GO" id="GO:0005737">
    <property type="term" value="C:cytoplasm"/>
    <property type="evidence" value="ECO:0007669"/>
    <property type="project" value="UniProtKB-SubCell"/>
</dbReference>
<evidence type="ECO:0000256" key="3">
    <source>
        <dbReference type="ARBA" id="ARBA00022485"/>
    </source>
</evidence>
<comment type="subcellular location">
    <subcellularLocation>
        <location evidence="1 11">Cytoplasm</location>
    </subcellularLocation>
</comment>
<evidence type="ECO:0000256" key="11">
    <source>
        <dbReference type="HAMAP-Rule" id="MF_01479"/>
    </source>
</evidence>
<dbReference type="GO" id="GO:0046872">
    <property type="term" value="F:metal ion binding"/>
    <property type="evidence" value="ECO:0007669"/>
    <property type="project" value="UniProtKB-KW"/>
</dbReference>
<dbReference type="AlphaFoldDB" id="X0RDR0"/>
<dbReference type="RefSeq" id="WP_037240489.1">
    <property type="nucleotide sequence ID" value="NZ_BAWF01000070.1"/>
</dbReference>
<keyword evidence="11" id="KW-0963">Cytoplasm</keyword>
<proteinExistence type="inferred from homology"/>
<dbReference type="GO" id="GO:0051539">
    <property type="term" value="F:4 iron, 4 sulfur cluster binding"/>
    <property type="evidence" value="ECO:0007669"/>
    <property type="project" value="UniProtKB-UniRule"/>
</dbReference>
<dbReference type="OrthoDB" id="4954884at2"/>
<feature type="binding site" evidence="11">
    <location>
        <position position="54"/>
    </location>
    <ligand>
        <name>[4Fe-4S] cluster</name>
        <dbReference type="ChEBI" id="CHEBI:49883"/>
    </ligand>
</feature>
<protein>
    <recommendedName>
        <fullName evidence="11">Transcriptional regulator WhiB</fullName>
    </recommendedName>
</protein>
<keyword evidence="5 11" id="KW-0408">Iron</keyword>
<evidence type="ECO:0000256" key="8">
    <source>
        <dbReference type="ARBA" id="ARBA00023125"/>
    </source>
</evidence>
<dbReference type="Pfam" id="PF02467">
    <property type="entry name" value="Whib"/>
    <property type="match status" value="1"/>
</dbReference>
<keyword evidence="8 11" id="KW-0238">DNA-binding</keyword>
<keyword evidence="7 11" id="KW-0805">Transcription regulation</keyword>
<reference evidence="13 14" key="1">
    <citation type="submission" date="2014-02" db="EMBL/GenBank/DDBJ databases">
        <title>Whole genome shotgun sequence of Rhodococcus wratislaviensis NBRC 100605.</title>
        <authorList>
            <person name="Hosoyama A."/>
            <person name="Tsuchikane K."/>
            <person name="Yoshida I."/>
            <person name="Ohji S."/>
            <person name="Ichikawa N."/>
            <person name="Yamazoe A."/>
            <person name="Fujita N."/>
        </authorList>
    </citation>
    <scope>NUCLEOTIDE SEQUENCE [LARGE SCALE GENOMIC DNA]</scope>
    <source>
        <strain evidence="13 14">NBRC 100605</strain>
    </source>
</reference>
<dbReference type="EMBL" id="BAWF01000070">
    <property type="protein sequence ID" value="GAF49180.1"/>
    <property type="molecule type" value="Genomic_DNA"/>
</dbReference>
<keyword evidence="14" id="KW-1185">Reference proteome</keyword>
<feature type="domain" description="4Fe-4S Wbl-type" evidence="12">
    <location>
        <begin position="23"/>
        <end position="87"/>
    </location>
</feature>
<evidence type="ECO:0000256" key="5">
    <source>
        <dbReference type="ARBA" id="ARBA00023004"/>
    </source>
</evidence>